<keyword evidence="2" id="KW-1185">Reference proteome</keyword>
<evidence type="ECO:0000313" key="1">
    <source>
        <dbReference type="EMBL" id="CAG8836314.1"/>
    </source>
</evidence>
<gene>
    <name evidence="1" type="ORF">GMARGA_LOCUS32973</name>
</gene>
<sequence length="67" mass="7892">MDCNQITLTANKKSMIVSVHYYLKNKKDLLTQQSDETIYFCKEVSLKIKLEVVVSCWKKCLDKARNY</sequence>
<comment type="caution">
    <text evidence="1">The sequence shown here is derived from an EMBL/GenBank/DDBJ whole genome shotgun (WGS) entry which is preliminary data.</text>
</comment>
<dbReference type="Proteomes" id="UP000789901">
    <property type="component" value="Unassembled WGS sequence"/>
</dbReference>
<accession>A0ABN7WN48</accession>
<reference evidence="1 2" key="1">
    <citation type="submission" date="2021-06" db="EMBL/GenBank/DDBJ databases">
        <authorList>
            <person name="Kallberg Y."/>
            <person name="Tangrot J."/>
            <person name="Rosling A."/>
        </authorList>
    </citation>
    <scope>NUCLEOTIDE SEQUENCE [LARGE SCALE GENOMIC DNA]</scope>
    <source>
        <strain evidence="1 2">120-4 pot B 10/14</strain>
    </source>
</reference>
<proteinExistence type="predicted"/>
<organism evidence="1 2">
    <name type="scientific">Gigaspora margarita</name>
    <dbReference type="NCBI Taxonomy" id="4874"/>
    <lineage>
        <taxon>Eukaryota</taxon>
        <taxon>Fungi</taxon>
        <taxon>Fungi incertae sedis</taxon>
        <taxon>Mucoromycota</taxon>
        <taxon>Glomeromycotina</taxon>
        <taxon>Glomeromycetes</taxon>
        <taxon>Diversisporales</taxon>
        <taxon>Gigasporaceae</taxon>
        <taxon>Gigaspora</taxon>
    </lineage>
</organism>
<protein>
    <submittedName>
        <fullName evidence="1">30584_t:CDS:1</fullName>
    </submittedName>
</protein>
<name>A0ABN7WN48_GIGMA</name>
<dbReference type="EMBL" id="CAJVQB010053295">
    <property type="protein sequence ID" value="CAG8836314.1"/>
    <property type="molecule type" value="Genomic_DNA"/>
</dbReference>
<evidence type="ECO:0000313" key="2">
    <source>
        <dbReference type="Proteomes" id="UP000789901"/>
    </source>
</evidence>